<dbReference type="AlphaFoldDB" id="A0A0H3YER4"/>
<feature type="signal peptide" evidence="1">
    <location>
        <begin position="1"/>
        <end position="29"/>
    </location>
</feature>
<sequence>MGRRSAPGPLAAMAAAALAVACLCAAADGSCLSYGHSCWGAHGKRSGVASDVVGASPRLVPVSAARGAPWALSRLLAAPAGLWRLDAGDGGDGADVDDVPASAGGGQQR</sequence>
<reference evidence="2" key="1">
    <citation type="journal article" date="2015" name="Insect Biochem. Mol. Biol.">
        <title>Molecular characterization and expression profiles of neuropeptide precursors in the migratory locust.</title>
        <authorList>
            <person name="Hou L."/>
            <person name="Jiang F."/>
            <person name="Yang P."/>
            <person name="Wang X."/>
            <person name="Kang L."/>
        </authorList>
    </citation>
    <scope>NUCLEOTIDE SEQUENCE</scope>
</reference>
<protein>
    <submittedName>
        <fullName evidence="2">Cchamide-1</fullName>
    </submittedName>
</protein>
<dbReference type="PROSITE" id="PS51257">
    <property type="entry name" value="PROKAR_LIPOPROTEIN"/>
    <property type="match status" value="1"/>
</dbReference>
<evidence type="ECO:0000313" key="2">
    <source>
        <dbReference type="EMBL" id="AKN21236.1"/>
    </source>
</evidence>
<name>A0A0H3YER4_LOCMI</name>
<keyword evidence="1" id="KW-0732">Signal</keyword>
<organism evidence="2">
    <name type="scientific">Locusta migratoria</name>
    <name type="common">Migratory locust</name>
    <dbReference type="NCBI Taxonomy" id="7004"/>
    <lineage>
        <taxon>Eukaryota</taxon>
        <taxon>Metazoa</taxon>
        <taxon>Ecdysozoa</taxon>
        <taxon>Arthropoda</taxon>
        <taxon>Hexapoda</taxon>
        <taxon>Insecta</taxon>
        <taxon>Pterygota</taxon>
        <taxon>Neoptera</taxon>
        <taxon>Polyneoptera</taxon>
        <taxon>Orthoptera</taxon>
        <taxon>Caelifera</taxon>
        <taxon>Acrididea</taxon>
        <taxon>Acridomorpha</taxon>
        <taxon>Acridoidea</taxon>
        <taxon>Acrididae</taxon>
        <taxon>Oedipodinae</taxon>
        <taxon>Locusta</taxon>
    </lineage>
</organism>
<dbReference type="EMBL" id="KP895537">
    <property type="protein sequence ID" value="AKN21236.1"/>
    <property type="molecule type" value="mRNA"/>
</dbReference>
<proteinExistence type="evidence at transcript level"/>
<accession>A0A0H3YER4</accession>
<feature type="chain" id="PRO_5005204143" evidence="1">
    <location>
        <begin position="30"/>
        <end position="109"/>
    </location>
</feature>
<evidence type="ECO:0000256" key="1">
    <source>
        <dbReference type="SAM" id="SignalP"/>
    </source>
</evidence>
<feature type="non-terminal residue" evidence="2">
    <location>
        <position position="109"/>
    </location>
</feature>